<feature type="domain" description="Formyl transferase C-terminal" evidence="2">
    <location>
        <begin position="304"/>
        <end position="433"/>
    </location>
</feature>
<organism evidence="3 4">
    <name type="scientific">Volvox africanus</name>
    <dbReference type="NCBI Taxonomy" id="51714"/>
    <lineage>
        <taxon>Eukaryota</taxon>
        <taxon>Viridiplantae</taxon>
        <taxon>Chlorophyta</taxon>
        <taxon>core chlorophytes</taxon>
        <taxon>Chlorophyceae</taxon>
        <taxon>CS clade</taxon>
        <taxon>Chlamydomonadales</taxon>
        <taxon>Volvocaceae</taxon>
        <taxon>Volvox</taxon>
    </lineage>
</organism>
<proteinExistence type="predicted"/>
<dbReference type="SUPFAM" id="SSF50486">
    <property type="entry name" value="FMT C-terminal domain-like"/>
    <property type="match status" value="1"/>
</dbReference>
<dbReference type="PANTHER" id="PTHR11138:SF5">
    <property type="entry name" value="METHIONYL-TRNA FORMYLTRANSFERASE, MITOCHONDRIAL"/>
    <property type="match status" value="1"/>
</dbReference>
<sequence>MAKGATGISRLAVAFAFARRKWQQPLTSPLGGVLNFSTCAGGGERGRIIFLGTPQVAALVLQELLQAAAAPDSNFEVAAVVSRPSGRQWLEKERERQARAAAMTATAAVAVAGGAVGTSTAQTTSAVNSGQKFPTQMASLDSQILQQHNQKQQARLPNWSRHGPSAVEQLARSRGVAANSILCPVSAKEAFLDIPKYGTLNIHPSLLPRYRGPAPVTRALQDGCSVSGVSLVFTVLQCDAGPILEQTQVPIDPDIQAPELTEHMFKLGTQMLLRQLPRLLSEAVTMRDAVPQDEALASYAHKVGKLDGLLDFRQSAQNCHDLVRAMAGWPGSRASLLVENKTTGSLEPIEVSVLRTRVVATLPLPSGHAGPKPAAISTTSIPGSTAAANTMSISSKLSGQLPAGTRGQLMYTSTGELFVPCGDGNMLSILEVRWGYWRDVGHLVKSYGGKLHLGTVEGSTVAGYVCGADGTKMRVLIPFPWHNDKRMSQERRPFRRSLQCERFHILRDMSFVLPLPYPNCLTTPFSRVPIPHRPLIRGHGFNPASLP</sequence>
<name>A0ABQ5RXU5_9CHLO</name>
<dbReference type="InterPro" id="IPR036477">
    <property type="entry name" value="Formyl_transf_N_sf"/>
</dbReference>
<dbReference type="Proteomes" id="UP001165090">
    <property type="component" value="Unassembled WGS sequence"/>
</dbReference>
<evidence type="ECO:0000313" key="4">
    <source>
        <dbReference type="Proteomes" id="UP001165090"/>
    </source>
</evidence>
<dbReference type="InterPro" id="IPR002376">
    <property type="entry name" value="Formyl_transf_N"/>
</dbReference>
<evidence type="ECO:0000259" key="2">
    <source>
        <dbReference type="Pfam" id="PF02911"/>
    </source>
</evidence>
<dbReference type="InterPro" id="IPR005793">
    <property type="entry name" value="Formyl_trans_C"/>
</dbReference>
<dbReference type="InterPro" id="IPR011034">
    <property type="entry name" value="Formyl_transferase-like_C_sf"/>
</dbReference>
<dbReference type="PANTHER" id="PTHR11138">
    <property type="entry name" value="METHIONYL-TRNA FORMYLTRANSFERASE"/>
    <property type="match status" value="1"/>
</dbReference>
<dbReference type="Pfam" id="PF02911">
    <property type="entry name" value="Formyl_trans_C"/>
    <property type="match status" value="1"/>
</dbReference>
<dbReference type="Pfam" id="PF00551">
    <property type="entry name" value="Formyl_trans_N"/>
    <property type="match status" value="1"/>
</dbReference>
<comment type="caution">
    <text evidence="3">The sequence shown here is derived from an EMBL/GenBank/DDBJ whole genome shotgun (WGS) entry which is preliminary data.</text>
</comment>
<dbReference type="EMBL" id="BSDZ01000013">
    <property type="protein sequence ID" value="GLI62412.1"/>
    <property type="molecule type" value="Genomic_DNA"/>
</dbReference>
<protein>
    <recommendedName>
        <fullName evidence="5">Methionyl-tRNA formyltransferase</fullName>
    </recommendedName>
</protein>
<dbReference type="SUPFAM" id="SSF53328">
    <property type="entry name" value="Formyltransferase"/>
    <property type="match status" value="1"/>
</dbReference>
<evidence type="ECO:0000313" key="3">
    <source>
        <dbReference type="EMBL" id="GLI62412.1"/>
    </source>
</evidence>
<feature type="domain" description="Formyl transferase N-terminal" evidence="1">
    <location>
        <begin position="60"/>
        <end position="274"/>
    </location>
</feature>
<keyword evidence="4" id="KW-1185">Reference proteome</keyword>
<gene>
    <name evidence="3" type="ORF">VaNZ11_005032</name>
</gene>
<accession>A0ABQ5RXU5</accession>
<dbReference type="Gene3D" id="3.40.50.12230">
    <property type="match status" value="1"/>
</dbReference>
<reference evidence="3 4" key="1">
    <citation type="journal article" date="2023" name="IScience">
        <title>Expanded male sex-determining region conserved during the evolution of homothallism in the green alga Volvox.</title>
        <authorList>
            <person name="Yamamoto K."/>
            <person name="Matsuzaki R."/>
            <person name="Mahakham W."/>
            <person name="Heman W."/>
            <person name="Sekimoto H."/>
            <person name="Kawachi M."/>
            <person name="Minakuchi Y."/>
            <person name="Toyoda A."/>
            <person name="Nozaki H."/>
        </authorList>
    </citation>
    <scope>NUCLEOTIDE SEQUENCE [LARGE SCALE GENOMIC DNA]</scope>
    <source>
        <strain evidence="3 4">NIES-4468</strain>
    </source>
</reference>
<feature type="non-terminal residue" evidence="3">
    <location>
        <position position="547"/>
    </location>
</feature>
<evidence type="ECO:0008006" key="5">
    <source>
        <dbReference type="Google" id="ProtNLM"/>
    </source>
</evidence>
<evidence type="ECO:0000259" key="1">
    <source>
        <dbReference type="Pfam" id="PF00551"/>
    </source>
</evidence>